<accession>A0A974XDQ2</accession>
<dbReference type="Gene3D" id="3.40.30.10">
    <property type="entry name" value="Glutaredoxin"/>
    <property type="match status" value="1"/>
</dbReference>
<keyword evidence="9" id="KW-1185">Reference proteome</keyword>
<dbReference type="KEGG" id="alka:J0B03_08970"/>
<reference evidence="8" key="1">
    <citation type="submission" date="2021-03" db="EMBL/GenBank/DDBJ databases">
        <title>Alkalibacter marinus sp. nov., isolated from tidal flat sediment.</title>
        <authorList>
            <person name="Namirimu T."/>
            <person name="Yang J.-A."/>
            <person name="Yang S.-H."/>
            <person name="Kim Y.-J."/>
            <person name="Kwon K.K."/>
        </authorList>
    </citation>
    <scope>NUCLEOTIDE SEQUENCE</scope>
    <source>
        <strain evidence="8">ES005</strain>
    </source>
</reference>
<evidence type="ECO:0000313" key="8">
    <source>
        <dbReference type="EMBL" id="QSX07933.1"/>
    </source>
</evidence>
<dbReference type="Proteomes" id="UP000663499">
    <property type="component" value="Chromosome"/>
</dbReference>
<evidence type="ECO:0000313" key="9">
    <source>
        <dbReference type="Proteomes" id="UP000663499"/>
    </source>
</evidence>
<dbReference type="InterPro" id="IPR036249">
    <property type="entry name" value="Thioredoxin-like_sf"/>
</dbReference>
<keyword evidence="6" id="KW-0963">Cytoplasm</keyword>
<keyword evidence="3 6" id="KW-0249">Electron transport</keyword>
<name>A0A974XDQ2_9FIRM</name>
<sequence>MKKKIKLYTWSYCPYCKRATALLKHKNLAFTEIGIDGDPDAFEKLAAKTGQRSVPFIFIEDEFIGGYDELKALEDQNALEKMVL</sequence>
<dbReference type="InterPro" id="IPR004045">
    <property type="entry name" value="Glutathione_S-Trfase_N"/>
</dbReference>
<dbReference type="GO" id="GO:0034599">
    <property type="term" value="P:cellular response to oxidative stress"/>
    <property type="evidence" value="ECO:0007669"/>
    <property type="project" value="TreeGrafter"/>
</dbReference>
<evidence type="ECO:0000259" key="7">
    <source>
        <dbReference type="PROSITE" id="PS50404"/>
    </source>
</evidence>
<comment type="similarity">
    <text evidence="1 6">Belongs to the glutaredoxin family.</text>
</comment>
<evidence type="ECO:0000256" key="6">
    <source>
        <dbReference type="RuleBase" id="RU364065"/>
    </source>
</evidence>
<dbReference type="EMBL" id="CP071444">
    <property type="protein sequence ID" value="QSX07933.1"/>
    <property type="molecule type" value="Genomic_DNA"/>
</dbReference>
<gene>
    <name evidence="8" type="primary">grxC</name>
    <name evidence="8" type="ORF">J0B03_08970</name>
</gene>
<dbReference type="Pfam" id="PF00462">
    <property type="entry name" value="Glutaredoxin"/>
    <property type="match status" value="1"/>
</dbReference>
<keyword evidence="5 6" id="KW-0676">Redox-active center</keyword>
<dbReference type="PROSITE" id="PS50404">
    <property type="entry name" value="GST_NTER"/>
    <property type="match status" value="1"/>
</dbReference>
<dbReference type="RefSeq" id="WP_207299275.1">
    <property type="nucleotide sequence ID" value="NZ_CP071444.1"/>
</dbReference>
<dbReference type="SUPFAM" id="SSF52833">
    <property type="entry name" value="Thioredoxin-like"/>
    <property type="match status" value="1"/>
</dbReference>
<dbReference type="PANTHER" id="PTHR45694">
    <property type="entry name" value="GLUTAREDOXIN 2"/>
    <property type="match status" value="1"/>
</dbReference>
<evidence type="ECO:0000256" key="4">
    <source>
        <dbReference type="ARBA" id="ARBA00023157"/>
    </source>
</evidence>
<protein>
    <recommendedName>
        <fullName evidence="6">Glutaredoxin</fullName>
    </recommendedName>
</protein>
<comment type="function">
    <text evidence="6">Has a glutathione-disulfide oxidoreductase activity in the presence of NADPH and glutathione reductase. Reduces low molecular weight disulfides and proteins.</text>
</comment>
<evidence type="ECO:0000256" key="2">
    <source>
        <dbReference type="ARBA" id="ARBA00022448"/>
    </source>
</evidence>
<dbReference type="NCBIfam" id="TIGR02181">
    <property type="entry name" value="GRX_bact"/>
    <property type="match status" value="1"/>
</dbReference>
<dbReference type="PRINTS" id="PR00160">
    <property type="entry name" value="GLUTAREDOXIN"/>
</dbReference>
<evidence type="ECO:0000256" key="3">
    <source>
        <dbReference type="ARBA" id="ARBA00022982"/>
    </source>
</evidence>
<dbReference type="PROSITE" id="PS51354">
    <property type="entry name" value="GLUTAREDOXIN_2"/>
    <property type="match status" value="1"/>
</dbReference>
<dbReference type="PROSITE" id="PS00195">
    <property type="entry name" value="GLUTAREDOXIN_1"/>
    <property type="match status" value="1"/>
</dbReference>
<dbReference type="InterPro" id="IPR002109">
    <property type="entry name" value="Glutaredoxin"/>
</dbReference>
<dbReference type="InterPro" id="IPR011900">
    <property type="entry name" value="GRX_bact"/>
</dbReference>
<dbReference type="AlphaFoldDB" id="A0A974XDQ2"/>
<keyword evidence="4" id="KW-1015">Disulfide bond</keyword>
<dbReference type="InterPro" id="IPR011767">
    <property type="entry name" value="GLR_AS"/>
</dbReference>
<evidence type="ECO:0000256" key="5">
    <source>
        <dbReference type="ARBA" id="ARBA00023284"/>
    </source>
</evidence>
<proteinExistence type="inferred from homology"/>
<feature type="domain" description="GST N-terminal" evidence="7">
    <location>
        <begin position="3"/>
        <end position="84"/>
    </location>
</feature>
<dbReference type="GO" id="GO:0015038">
    <property type="term" value="F:glutathione disulfide oxidoreductase activity"/>
    <property type="evidence" value="ECO:0007669"/>
    <property type="project" value="UniProtKB-UniRule"/>
</dbReference>
<keyword evidence="2 6" id="KW-0813">Transport</keyword>
<dbReference type="InterPro" id="IPR014025">
    <property type="entry name" value="Glutaredoxin_subgr"/>
</dbReference>
<dbReference type="GO" id="GO:0005737">
    <property type="term" value="C:cytoplasm"/>
    <property type="evidence" value="ECO:0007669"/>
    <property type="project" value="TreeGrafter"/>
</dbReference>
<dbReference type="PANTHER" id="PTHR45694:SF18">
    <property type="entry name" value="GLUTAREDOXIN-1-RELATED"/>
    <property type="match status" value="1"/>
</dbReference>
<dbReference type="GO" id="GO:0045454">
    <property type="term" value="P:cell redox homeostasis"/>
    <property type="evidence" value="ECO:0007669"/>
    <property type="project" value="InterPro"/>
</dbReference>
<organism evidence="8 9">
    <name type="scientific">Alkalibacter rhizosphaerae</name>
    <dbReference type="NCBI Taxonomy" id="2815577"/>
    <lineage>
        <taxon>Bacteria</taxon>
        <taxon>Bacillati</taxon>
        <taxon>Bacillota</taxon>
        <taxon>Clostridia</taxon>
        <taxon>Eubacteriales</taxon>
        <taxon>Eubacteriaceae</taxon>
        <taxon>Alkalibacter</taxon>
    </lineage>
</organism>
<evidence type="ECO:0000256" key="1">
    <source>
        <dbReference type="ARBA" id="ARBA00007787"/>
    </source>
</evidence>